<dbReference type="SUPFAM" id="SSF47095">
    <property type="entry name" value="HMG-box"/>
    <property type="match status" value="1"/>
</dbReference>
<name>A0A0R3T277_RODNA</name>
<gene>
    <name evidence="6" type="ORF">HNAJ_LOCUS1019</name>
</gene>
<dbReference type="GO" id="GO:0006366">
    <property type="term" value="P:transcription by RNA polymerase II"/>
    <property type="evidence" value="ECO:0007669"/>
    <property type="project" value="TreeGrafter"/>
</dbReference>
<dbReference type="GO" id="GO:0003713">
    <property type="term" value="F:transcription coactivator activity"/>
    <property type="evidence" value="ECO:0007669"/>
    <property type="project" value="TreeGrafter"/>
</dbReference>
<proteinExistence type="inferred from homology"/>
<dbReference type="GO" id="GO:0005634">
    <property type="term" value="C:nucleus"/>
    <property type="evidence" value="ECO:0007669"/>
    <property type="project" value="TreeGrafter"/>
</dbReference>
<feature type="region of interest" description="Disordered" evidence="4">
    <location>
        <begin position="1"/>
        <end position="36"/>
    </location>
</feature>
<feature type="compositionally biased region" description="Polar residues" evidence="4">
    <location>
        <begin position="1"/>
        <end position="11"/>
    </location>
</feature>
<feature type="compositionally biased region" description="Basic and acidic residues" evidence="4">
    <location>
        <begin position="12"/>
        <end position="36"/>
    </location>
</feature>
<dbReference type="InterPro" id="IPR010422">
    <property type="entry name" value="Ccdc124/Oxs1"/>
</dbReference>
<reference evidence="8" key="1">
    <citation type="submission" date="2017-02" db="UniProtKB">
        <authorList>
            <consortium name="WormBaseParasite"/>
        </authorList>
    </citation>
    <scope>IDENTIFICATION</scope>
</reference>
<reference evidence="6 7" key="2">
    <citation type="submission" date="2018-11" db="EMBL/GenBank/DDBJ databases">
        <authorList>
            <consortium name="Pathogen Informatics"/>
        </authorList>
    </citation>
    <scope>NUCLEOTIDE SEQUENCE [LARGE SCALE GENOMIC DNA]</scope>
</reference>
<dbReference type="InterPro" id="IPR036910">
    <property type="entry name" value="HMG_box_dom_sf"/>
</dbReference>
<dbReference type="Pfam" id="PF06244">
    <property type="entry name" value="Ccdc124"/>
    <property type="match status" value="1"/>
</dbReference>
<dbReference type="EMBL" id="UZAE01000353">
    <property type="protein sequence ID" value="VDN96878.1"/>
    <property type="molecule type" value="Genomic_DNA"/>
</dbReference>
<dbReference type="Proteomes" id="UP000278807">
    <property type="component" value="Unassembled WGS sequence"/>
</dbReference>
<accession>A0A0R3T277</accession>
<comment type="subcellular location">
    <subcellularLocation>
        <location evidence="1">Midbody</location>
    </subcellularLocation>
</comment>
<evidence type="ECO:0000313" key="8">
    <source>
        <dbReference type="WBParaSite" id="HNAJ_0000101901-mRNA-1"/>
    </source>
</evidence>
<protein>
    <submittedName>
        <fullName evidence="8">Coiled-coil domain-containing protein 124</fullName>
    </submittedName>
</protein>
<sequence length="220" mass="25703">MPKKFGTNTKSQEVRERREAQKEQLKSRKAKEEEDAKWVEDDEHVVRKLQRKEVREAKRLEAIKKKQEIKKLHDEEMNSLQGAKTKIQTSTSNKLTQAQIASARARLEAEHAILMRKTEKEVEKTDHLVENLNIFSPEETSARTVEDAIKALSVSDDTPDKHPEKRFKTAYLAYVEKMMPILRAENPGMRHSQLNDKIYKMFQTAPENPRNQPHAKYNEK</sequence>
<evidence type="ECO:0000313" key="6">
    <source>
        <dbReference type="EMBL" id="VDN96878.1"/>
    </source>
</evidence>
<dbReference type="STRING" id="102285.A0A0R3T277"/>
<dbReference type="AlphaFoldDB" id="A0A0R3T277"/>
<dbReference type="PANTHER" id="PTHR21680">
    <property type="entry name" value="COILED-COIL DOMAIN-CONTAINING PROTEIN 124"/>
    <property type="match status" value="1"/>
</dbReference>
<evidence type="ECO:0000256" key="3">
    <source>
        <dbReference type="ARBA" id="ARBA00023054"/>
    </source>
</evidence>
<dbReference type="InterPro" id="IPR054414">
    <property type="entry name" value="Ccdc124/Oxs1_C"/>
</dbReference>
<evidence type="ECO:0000256" key="1">
    <source>
        <dbReference type="ARBA" id="ARBA00004214"/>
    </source>
</evidence>
<dbReference type="WBParaSite" id="HNAJ_0000101901-mRNA-1">
    <property type="protein sequence ID" value="HNAJ_0000101901-mRNA-1"/>
    <property type="gene ID" value="HNAJ_0000101901"/>
</dbReference>
<dbReference type="GO" id="GO:0030496">
    <property type="term" value="C:midbody"/>
    <property type="evidence" value="ECO:0007669"/>
    <property type="project" value="UniProtKB-SubCell"/>
</dbReference>
<dbReference type="PANTHER" id="PTHR21680:SF0">
    <property type="entry name" value="COILED-COIL DOMAIN-CONTAINING PROTEIN 124"/>
    <property type="match status" value="1"/>
</dbReference>
<evidence type="ECO:0000256" key="2">
    <source>
        <dbReference type="ARBA" id="ARBA00008296"/>
    </source>
</evidence>
<keyword evidence="7" id="KW-1185">Reference proteome</keyword>
<feature type="domain" description="Coiled-coil" evidence="5">
    <location>
        <begin position="137"/>
        <end position="212"/>
    </location>
</feature>
<keyword evidence="3" id="KW-0175">Coiled coil</keyword>
<organism evidence="8">
    <name type="scientific">Rodentolepis nana</name>
    <name type="common">Dwarf tapeworm</name>
    <name type="synonym">Hymenolepis nana</name>
    <dbReference type="NCBI Taxonomy" id="102285"/>
    <lineage>
        <taxon>Eukaryota</taxon>
        <taxon>Metazoa</taxon>
        <taxon>Spiralia</taxon>
        <taxon>Lophotrochozoa</taxon>
        <taxon>Platyhelminthes</taxon>
        <taxon>Cestoda</taxon>
        <taxon>Eucestoda</taxon>
        <taxon>Cyclophyllidea</taxon>
        <taxon>Hymenolepididae</taxon>
        <taxon>Rodentolepis</taxon>
    </lineage>
</organism>
<dbReference type="OrthoDB" id="76412at2759"/>
<evidence type="ECO:0000256" key="4">
    <source>
        <dbReference type="SAM" id="MobiDB-lite"/>
    </source>
</evidence>
<evidence type="ECO:0000313" key="7">
    <source>
        <dbReference type="Proteomes" id="UP000278807"/>
    </source>
</evidence>
<comment type="similarity">
    <text evidence="2">Belongs to the CCDC124 family.</text>
</comment>
<dbReference type="Gene3D" id="1.10.30.10">
    <property type="entry name" value="High mobility group box domain"/>
    <property type="match status" value="1"/>
</dbReference>
<evidence type="ECO:0000259" key="5">
    <source>
        <dbReference type="Pfam" id="PF06244"/>
    </source>
</evidence>